<comment type="caution">
    <text evidence="8">Lacks conserved residue(s) required for the propagation of feature annotation.</text>
</comment>
<name>A0A5J9TRQ4_9POAL</name>
<feature type="transmembrane region" description="Helical" evidence="8">
    <location>
        <begin position="36"/>
        <end position="54"/>
    </location>
</feature>
<evidence type="ECO:0000259" key="9">
    <source>
        <dbReference type="Pfam" id="PF04535"/>
    </source>
</evidence>
<evidence type="ECO:0000313" key="10">
    <source>
        <dbReference type="EMBL" id="TVU13401.1"/>
    </source>
</evidence>
<dbReference type="Gramene" id="TVU13401">
    <property type="protein sequence ID" value="TVU13401"/>
    <property type="gene ID" value="EJB05_40455"/>
</dbReference>
<dbReference type="EMBL" id="RWGY01000034">
    <property type="protein sequence ID" value="TVU13401.1"/>
    <property type="molecule type" value="Genomic_DNA"/>
</dbReference>
<dbReference type="InterPro" id="IPR006702">
    <property type="entry name" value="CASP_dom"/>
</dbReference>
<evidence type="ECO:0000256" key="8">
    <source>
        <dbReference type="RuleBase" id="RU361233"/>
    </source>
</evidence>
<evidence type="ECO:0000256" key="3">
    <source>
        <dbReference type="ARBA" id="ARBA00011489"/>
    </source>
</evidence>
<feature type="transmembrane region" description="Helical" evidence="8">
    <location>
        <begin position="75"/>
        <end position="96"/>
    </location>
</feature>
<comment type="subcellular location">
    <subcellularLocation>
        <location evidence="1 8">Cell membrane</location>
        <topology evidence="1 8">Multi-pass membrane protein</topology>
    </subcellularLocation>
</comment>
<keyword evidence="7 8" id="KW-0472">Membrane</keyword>
<keyword evidence="4 8" id="KW-1003">Cell membrane</keyword>
<dbReference type="NCBIfam" id="TIGR01569">
    <property type="entry name" value="A_tha_TIGR01569"/>
    <property type="match status" value="1"/>
</dbReference>
<evidence type="ECO:0000256" key="6">
    <source>
        <dbReference type="ARBA" id="ARBA00022989"/>
    </source>
</evidence>
<reference evidence="10 11" key="1">
    <citation type="journal article" date="2019" name="Sci. Rep.">
        <title>A high-quality genome of Eragrostis curvula grass provides insights into Poaceae evolution and supports new strategies to enhance forage quality.</title>
        <authorList>
            <person name="Carballo J."/>
            <person name="Santos B.A.C.M."/>
            <person name="Zappacosta D."/>
            <person name="Garbus I."/>
            <person name="Selva J.P."/>
            <person name="Gallo C.A."/>
            <person name="Diaz A."/>
            <person name="Albertini E."/>
            <person name="Caccamo M."/>
            <person name="Echenique V."/>
        </authorList>
    </citation>
    <scope>NUCLEOTIDE SEQUENCE [LARGE SCALE GENOMIC DNA]</scope>
    <source>
        <strain evidence="11">cv. Victoria</strain>
        <tissue evidence="10">Leaf</tissue>
    </source>
</reference>
<feature type="transmembrane region" description="Helical" evidence="8">
    <location>
        <begin position="160"/>
        <end position="182"/>
    </location>
</feature>
<feature type="domain" description="Casparian strip membrane protein" evidence="9">
    <location>
        <begin position="31"/>
        <end position="169"/>
    </location>
</feature>
<dbReference type="AlphaFoldDB" id="A0A5J9TRQ4"/>
<evidence type="ECO:0000256" key="7">
    <source>
        <dbReference type="ARBA" id="ARBA00023136"/>
    </source>
</evidence>
<evidence type="ECO:0000256" key="2">
    <source>
        <dbReference type="ARBA" id="ARBA00007651"/>
    </source>
</evidence>
<evidence type="ECO:0000256" key="5">
    <source>
        <dbReference type="ARBA" id="ARBA00022692"/>
    </source>
</evidence>
<keyword evidence="6 8" id="KW-1133">Transmembrane helix</keyword>
<evidence type="ECO:0000256" key="4">
    <source>
        <dbReference type="ARBA" id="ARBA00022475"/>
    </source>
</evidence>
<dbReference type="PANTHER" id="PTHR33573">
    <property type="entry name" value="CASP-LIKE PROTEIN 4A4"/>
    <property type="match status" value="1"/>
</dbReference>
<gene>
    <name evidence="10" type="ORF">EJB05_40455</name>
</gene>
<keyword evidence="11" id="KW-1185">Reference proteome</keyword>
<protein>
    <recommendedName>
        <fullName evidence="8">CASP-like protein</fullName>
    </recommendedName>
</protein>
<proteinExistence type="inferred from homology"/>
<comment type="subunit">
    <text evidence="3 8">Homodimer and heterodimers.</text>
</comment>
<dbReference type="PANTHER" id="PTHR33573:SF46">
    <property type="entry name" value="CASP-LIKE PROTEIN 2A1"/>
    <property type="match status" value="1"/>
</dbReference>
<keyword evidence="5 8" id="KW-0812">Transmembrane</keyword>
<comment type="similarity">
    <text evidence="2 8">Belongs to the Casparian strip membrane proteins (CASP) family.</text>
</comment>
<sequence>MSKMAEEKQVAAGGADGAAAAGEGAPAPARVWPMETLLRAAPLGLCVAAMVFMLKDKQTNEYGTVAYSDLGGFKYLVAANGICAFYSLGSAFYTAVPRTASLSSSWIVFLLDQVSTYLILAAGAASAELLYLAYHGDKEVTWSEACGVYNSFCSQARISVAITFASVLCFILLSLISSYRLFSAYEAPPPLGNKGVEIAAYPR</sequence>
<dbReference type="GO" id="GO:0005886">
    <property type="term" value="C:plasma membrane"/>
    <property type="evidence" value="ECO:0007669"/>
    <property type="project" value="UniProtKB-SubCell"/>
</dbReference>
<dbReference type="Proteomes" id="UP000324897">
    <property type="component" value="Unassembled WGS sequence"/>
</dbReference>
<comment type="caution">
    <text evidence="10">The sequence shown here is derived from an EMBL/GenBank/DDBJ whole genome shotgun (WGS) entry which is preliminary data.</text>
</comment>
<organism evidence="10 11">
    <name type="scientific">Eragrostis curvula</name>
    <name type="common">weeping love grass</name>
    <dbReference type="NCBI Taxonomy" id="38414"/>
    <lineage>
        <taxon>Eukaryota</taxon>
        <taxon>Viridiplantae</taxon>
        <taxon>Streptophyta</taxon>
        <taxon>Embryophyta</taxon>
        <taxon>Tracheophyta</taxon>
        <taxon>Spermatophyta</taxon>
        <taxon>Magnoliopsida</taxon>
        <taxon>Liliopsida</taxon>
        <taxon>Poales</taxon>
        <taxon>Poaceae</taxon>
        <taxon>PACMAD clade</taxon>
        <taxon>Chloridoideae</taxon>
        <taxon>Eragrostideae</taxon>
        <taxon>Eragrostidinae</taxon>
        <taxon>Eragrostis</taxon>
    </lineage>
</organism>
<evidence type="ECO:0000313" key="11">
    <source>
        <dbReference type="Proteomes" id="UP000324897"/>
    </source>
</evidence>
<evidence type="ECO:0000256" key="1">
    <source>
        <dbReference type="ARBA" id="ARBA00004651"/>
    </source>
</evidence>
<dbReference type="InterPro" id="IPR006459">
    <property type="entry name" value="CASP/CASPL"/>
</dbReference>
<dbReference type="Pfam" id="PF04535">
    <property type="entry name" value="CASP_dom"/>
    <property type="match status" value="1"/>
</dbReference>
<accession>A0A5J9TRQ4</accession>
<dbReference type="OrthoDB" id="749363at2759"/>